<dbReference type="InterPro" id="IPR011663">
    <property type="entry name" value="UTRA"/>
</dbReference>
<dbReference type="SUPFAM" id="SSF64288">
    <property type="entry name" value="Chorismate lyase-like"/>
    <property type="match status" value="1"/>
</dbReference>
<dbReference type="SUPFAM" id="SSF46785">
    <property type="entry name" value="Winged helix' DNA-binding domain"/>
    <property type="match status" value="1"/>
</dbReference>
<dbReference type="PANTHER" id="PTHR44846:SF1">
    <property type="entry name" value="MANNOSYL-D-GLYCERATE TRANSPORT_METABOLISM SYSTEM REPRESSOR MNGR-RELATED"/>
    <property type="match status" value="1"/>
</dbReference>
<dbReference type="Pfam" id="PF07702">
    <property type="entry name" value="UTRA"/>
    <property type="match status" value="1"/>
</dbReference>
<dbReference type="CDD" id="cd07377">
    <property type="entry name" value="WHTH_GntR"/>
    <property type="match status" value="1"/>
</dbReference>
<dbReference type="GO" id="GO:0003700">
    <property type="term" value="F:DNA-binding transcription factor activity"/>
    <property type="evidence" value="ECO:0007669"/>
    <property type="project" value="InterPro"/>
</dbReference>
<accession>A0A315ZSJ7</accession>
<sequence length="255" mass="29467">MLDKIERINKSVPIPLYFQLKELILSEIKEGNYRSGDLIPTEKDISDAFQISRTTVRQAITELVQEGWLYRVKSKGTFVSQPKISQEYIRKIESFNDQMYRMGVAPTTEVLELKTMKGTEAGDSVIKALELGANDSVIFLYRKRLADGDPIVTSKTYLPLAECEFLLTHDLRTEQLYSILSQKEETRIFRIERIVEAVEAKTEDVNLLEIKRGKPIQYFVSIGYNAYGKPIEYTLSRYRGDRNKFEVTVFPENKN</sequence>
<dbReference type="Pfam" id="PF00392">
    <property type="entry name" value="GntR"/>
    <property type="match status" value="1"/>
</dbReference>
<dbReference type="PRINTS" id="PR00035">
    <property type="entry name" value="HTHGNTR"/>
</dbReference>
<dbReference type="FunFam" id="1.10.10.10:FF:000079">
    <property type="entry name" value="GntR family transcriptional regulator"/>
    <property type="match status" value="1"/>
</dbReference>
<keyword evidence="6" id="KW-1185">Reference proteome</keyword>
<dbReference type="Gene3D" id="3.40.1410.10">
    <property type="entry name" value="Chorismate lyase-like"/>
    <property type="match status" value="1"/>
</dbReference>
<dbReference type="Gene3D" id="1.10.10.10">
    <property type="entry name" value="Winged helix-like DNA-binding domain superfamily/Winged helix DNA-binding domain"/>
    <property type="match status" value="1"/>
</dbReference>
<protein>
    <submittedName>
        <fullName evidence="5">GntR family transcriptional regulator</fullName>
    </submittedName>
</protein>
<dbReference type="InterPro" id="IPR050679">
    <property type="entry name" value="Bact_HTH_transcr_reg"/>
</dbReference>
<evidence type="ECO:0000259" key="4">
    <source>
        <dbReference type="PROSITE" id="PS50949"/>
    </source>
</evidence>
<gene>
    <name evidence="5" type="ORF">SAMN05216529_11147</name>
</gene>
<evidence type="ECO:0000256" key="2">
    <source>
        <dbReference type="ARBA" id="ARBA00023125"/>
    </source>
</evidence>
<evidence type="ECO:0000313" key="6">
    <source>
        <dbReference type="Proteomes" id="UP000254051"/>
    </source>
</evidence>
<dbReference type="PROSITE" id="PS50949">
    <property type="entry name" value="HTH_GNTR"/>
    <property type="match status" value="1"/>
</dbReference>
<dbReference type="OrthoDB" id="457376at2"/>
<dbReference type="SMART" id="SM00345">
    <property type="entry name" value="HTH_GNTR"/>
    <property type="match status" value="1"/>
</dbReference>
<dbReference type="InterPro" id="IPR000524">
    <property type="entry name" value="Tscrpt_reg_HTH_GntR"/>
</dbReference>
<dbReference type="Proteomes" id="UP000254051">
    <property type="component" value="Unassembled WGS sequence"/>
</dbReference>
<reference evidence="6" key="1">
    <citation type="submission" date="2017-07" db="EMBL/GenBank/DDBJ databases">
        <authorList>
            <person name="Varghese N."/>
            <person name="Submissions S."/>
        </authorList>
    </citation>
    <scope>NUCLEOTIDE SEQUENCE [LARGE SCALE GENOMIC DNA]</scope>
    <source>
        <strain evidence="6">NLAE-zl-C134</strain>
    </source>
</reference>
<dbReference type="AlphaFoldDB" id="A0A315ZSJ7"/>
<dbReference type="InterPro" id="IPR036388">
    <property type="entry name" value="WH-like_DNA-bd_sf"/>
</dbReference>
<keyword evidence="1" id="KW-0805">Transcription regulation</keyword>
<name>A0A315ZSJ7_9FIRM</name>
<dbReference type="GO" id="GO:0003677">
    <property type="term" value="F:DNA binding"/>
    <property type="evidence" value="ECO:0007669"/>
    <property type="project" value="UniProtKB-KW"/>
</dbReference>
<dbReference type="PANTHER" id="PTHR44846">
    <property type="entry name" value="MANNOSYL-D-GLYCERATE TRANSPORT/METABOLISM SYSTEM REPRESSOR MNGR-RELATED"/>
    <property type="match status" value="1"/>
</dbReference>
<dbReference type="RefSeq" id="WP_109712930.1">
    <property type="nucleotide sequence ID" value="NZ_QGDS01000011.1"/>
</dbReference>
<proteinExistence type="predicted"/>
<evidence type="ECO:0000256" key="1">
    <source>
        <dbReference type="ARBA" id="ARBA00023015"/>
    </source>
</evidence>
<feature type="domain" description="HTH gntR-type" evidence="4">
    <location>
        <begin position="14"/>
        <end position="82"/>
    </location>
</feature>
<evidence type="ECO:0000256" key="3">
    <source>
        <dbReference type="ARBA" id="ARBA00023163"/>
    </source>
</evidence>
<dbReference type="SMART" id="SM00866">
    <property type="entry name" value="UTRA"/>
    <property type="match status" value="1"/>
</dbReference>
<organism evidence="5 6">
    <name type="scientific">Faecalicatena contorta</name>
    <dbReference type="NCBI Taxonomy" id="39482"/>
    <lineage>
        <taxon>Bacteria</taxon>
        <taxon>Bacillati</taxon>
        <taxon>Bacillota</taxon>
        <taxon>Clostridia</taxon>
        <taxon>Lachnospirales</taxon>
        <taxon>Lachnospiraceae</taxon>
        <taxon>Faecalicatena</taxon>
    </lineage>
</organism>
<dbReference type="GO" id="GO:0045892">
    <property type="term" value="P:negative regulation of DNA-templated transcription"/>
    <property type="evidence" value="ECO:0007669"/>
    <property type="project" value="TreeGrafter"/>
</dbReference>
<keyword evidence="3" id="KW-0804">Transcription</keyword>
<evidence type="ECO:0000313" key="5">
    <source>
        <dbReference type="EMBL" id="SUQ15262.1"/>
    </source>
</evidence>
<dbReference type="EMBL" id="UHJJ01000011">
    <property type="protein sequence ID" value="SUQ15262.1"/>
    <property type="molecule type" value="Genomic_DNA"/>
</dbReference>
<dbReference type="InterPro" id="IPR036390">
    <property type="entry name" value="WH_DNA-bd_sf"/>
</dbReference>
<dbReference type="InterPro" id="IPR028978">
    <property type="entry name" value="Chorismate_lyase_/UTRA_dom_sf"/>
</dbReference>
<keyword evidence="2" id="KW-0238">DNA-binding</keyword>